<dbReference type="AlphaFoldDB" id="A0A562BT81"/>
<proteinExistence type="predicted"/>
<accession>A0A562BT81</accession>
<evidence type="ECO:0000256" key="1">
    <source>
        <dbReference type="SAM" id="MobiDB-lite"/>
    </source>
</evidence>
<feature type="region of interest" description="Disordered" evidence="1">
    <location>
        <begin position="493"/>
        <end position="516"/>
    </location>
</feature>
<feature type="region of interest" description="Disordered" evidence="1">
    <location>
        <begin position="438"/>
        <end position="474"/>
    </location>
</feature>
<evidence type="ECO:0000313" key="2">
    <source>
        <dbReference type="EMBL" id="TWG88451.1"/>
    </source>
</evidence>
<reference evidence="2 3" key="1">
    <citation type="submission" date="2019-07" db="EMBL/GenBank/DDBJ databases">
        <title>Genome sequencing of lignin-degrading bacterial isolates.</title>
        <authorList>
            <person name="Gladden J."/>
        </authorList>
    </citation>
    <scope>NUCLEOTIDE SEQUENCE [LARGE SCALE GENOMIC DNA]</scope>
    <source>
        <strain evidence="2 3">J11</strain>
    </source>
</reference>
<gene>
    <name evidence="2" type="ORF">L602_001200000440</name>
</gene>
<dbReference type="Proteomes" id="UP000318141">
    <property type="component" value="Unassembled WGS sequence"/>
</dbReference>
<evidence type="ECO:0000313" key="3">
    <source>
        <dbReference type="Proteomes" id="UP000318141"/>
    </source>
</evidence>
<feature type="compositionally biased region" description="Polar residues" evidence="1">
    <location>
        <begin position="458"/>
        <end position="473"/>
    </location>
</feature>
<sequence length="516" mass="55371">MQCGFARLRRERRGDPVGALLDQGRGEGRLQCAIQRQILLRRLFPTVVRLHAGALQRAPGAWPLHPLQRTLEGVAHRLRRVAVEQETGRARVRQLAVAGVADGIDQSADARGHRDGAVAHRIDRCQAEGLEAAAVQQHIGAGVQQVCAFLAIADRHGDALRIARGQRAVALFQHGIAAAQHGELHMGIGGQRAFDRGQGHVGHLLVRQPAAHRHQRRGRVHRQAHAALQDRLAGALAGGGVGGRVAARQQIVGGRIPAVCVDAVGDGAERVAARLQQAVEAAAELSGQDFARVVGADGGNPVGVADTGLQEVQLAPELDAVGIEALARNAEAGRQFERKQPLERHVVDGQQRGRVQSGGPHQQRRQRRVPVVRVNHLRPRQRRAAGRDGGGRVRQRGETLRVVGKVAPGRVGVRGAGPVEQRRAIQQHDLHLAARHAAGQQPHRTMAGRQGQPGRLLRQSQCAKAAQPDSTGQGLRIARHQDRDLNPLLLQGTGEAADDVAQTSGLGQRHGLSRHE</sequence>
<protein>
    <submittedName>
        <fullName evidence="2">Uncharacterized protein</fullName>
    </submittedName>
</protein>
<dbReference type="EMBL" id="VLJN01000004">
    <property type="protein sequence ID" value="TWG88451.1"/>
    <property type="molecule type" value="Genomic_DNA"/>
</dbReference>
<name>A0A562BT81_9BURK</name>
<comment type="caution">
    <text evidence="2">The sequence shown here is derived from an EMBL/GenBank/DDBJ whole genome shotgun (WGS) entry which is preliminary data.</text>
</comment>
<keyword evidence="3" id="KW-1185">Reference proteome</keyword>
<organism evidence="2 3">
    <name type="scientific">Cupriavidus gilardii J11</name>
    <dbReference type="NCBI Taxonomy" id="936133"/>
    <lineage>
        <taxon>Bacteria</taxon>
        <taxon>Pseudomonadati</taxon>
        <taxon>Pseudomonadota</taxon>
        <taxon>Betaproteobacteria</taxon>
        <taxon>Burkholderiales</taxon>
        <taxon>Burkholderiaceae</taxon>
        <taxon>Cupriavidus</taxon>
    </lineage>
</organism>